<evidence type="ECO:0000259" key="3">
    <source>
        <dbReference type="Pfam" id="PF19036"/>
    </source>
</evidence>
<evidence type="ECO:0000313" key="5">
    <source>
        <dbReference type="EMBL" id="CAG5090214.1"/>
    </source>
</evidence>
<dbReference type="Pfam" id="PF19036">
    <property type="entry name" value="Fuz_longin_1"/>
    <property type="match status" value="1"/>
</dbReference>
<dbReference type="InterPro" id="IPR043971">
    <property type="entry name" value="FUZ/MON1/HPS1_longin_2"/>
</dbReference>
<keyword evidence="6" id="KW-1185">Reference proteome</keyword>
<dbReference type="InterPro" id="IPR043972">
    <property type="entry name" value="FUZ/MON1/HPS1_longin_1"/>
</dbReference>
<dbReference type="PANTHER" id="PTHR13027">
    <property type="entry name" value="SAND PROTEIN-RELATED"/>
    <property type="match status" value="1"/>
</dbReference>
<feature type="region of interest" description="Disordered" evidence="2">
    <location>
        <begin position="395"/>
        <end position="460"/>
    </location>
</feature>
<dbReference type="EMBL" id="OU015568">
    <property type="protein sequence ID" value="CAG5090214.1"/>
    <property type="molecule type" value="Genomic_DNA"/>
</dbReference>
<gene>
    <name evidence="5" type="ORF">OKIOD_LOCUS4066</name>
</gene>
<evidence type="ECO:0000313" key="6">
    <source>
        <dbReference type="Proteomes" id="UP001158576"/>
    </source>
</evidence>
<evidence type="ECO:0000259" key="4">
    <source>
        <dbReference type="Pfam" id="PF19037"/>
    </source>
</evidence>
<organism evidence="5 6">
    <name type="scientific">Oikopleura dioica</name>
    <name type="common">Tunicate</name>
    <dbReference type="NCBI Taxonomy" id="34765"/>
    <lineage>
        <taxon>Eukaryota</taxon>
        <taxon>Metazoa</taxon>
        <taxon>Chordata</taxon>
        <taxon>Tunicata</taxon>
        <taxon>Appendicularia</taxon>
        <taxon>Copelata</taxon>
        <taxon>Oikopleuridae</taxon>
        <taxon>Oikopleura</taxon>
    </lineage>
</organism>
<evidence type="ECO:0000256" key="2">
    <source>
        <dbReference type="SAM" id="MobiDB-lite"/>
    </source>
</evidence>
<feature type="domain" description="FUZ/MON1/HPS1 first Longin" evidence="3">
    <location>
        <begin position="37"/>
        <end position="158"/>
    </location>
</feature>
<accession>A0ABN7S837</accession>
<comment type="function">
    <text evidence="1">Plays an important role in membrane trafficking through the secretory apparatus.</text>
</comment>
<evidence type="ECO:0000256" key="1">
    <source>
        <dbReference type="RuleBase" id="RU367048"/>
    </source>
</evidence>
<comment type="similarity">
    <text evidence="1">Belongs to the MON1/SAND family.</text>
</comment>
<feature type="domain" description="FUZ/MON1/HPS1 second Longin" evidence="4">
    <location>
        <begin position="201"/>
        <end position="302"/>
    </location>
</feature>
<feature type="compositionally biased region" description="Low complexity" evidence="2">
    <location>
        <begin position="440"/>
        <end position="449"/>
    </location>
</feature>
<proteinExistence type="inferred from homology"/>
<dbReference type="InterPro" id="IPR004353">
    <property type="entry name" value="Mon1"/>
</dbReference>
<dbReference type="Pfam" id="PF19037">
    <property type="entry name" value="Fuz_longin_2"/>
    <property type="match status" value="1"/>
</dbReference>
<dbReference type="PRINTS" id="PR01546">
    <property type="entry name" value="YEAST73DUF"/>
</dbReference>
<protein>
    <recommendedName>
        <fullName evidence="1">Vacuolar fusion protein MON1 homolog</fullName>
    </recommendedName>
</protein>
<dbReference type="PANTHER" id="PTHR13027:SF7">
    <property type="entry name" value="VACUOLAR FUSION PROTEIN MON1 HOMOLOG"/>
    <property type="match status" value="1"/>
</dbReference>
<dbReference type="Proteomes" id="UP001158576">
    <property type="component" value="Chromosome PAR"/>
</dbReference>
<sequence length="460" mass="52142">MSENEPELDENDVAEIFEKSENKKELHLFDKFDPSLKHVLVFTKAGKPVWARHGDEEVTSALMGILYTLFSIVEENDDELHEIELGGGRKMVYYHVEPLILVAIGFGTGKQMNFELQIVRDQILSLISGGEIKRRYEMNSTFDLRRYISGSERFLHSICDSIETDPAFFLQSIQLIPLQASKRDQIGSILSSCRDPGDEPGLVFSLLCLDSRVLCMCQDKNIPKFHPIDILLLLNLLKNQQSLKDSEVWLPICLPRLEESYSLQAHISYIPESDDRMCLVLISNNRSPDTFHELRKVKDNIAKKLASKKLIHCVLESAENYVTTDAGIPQIKHFMYCSNSNNQVTVPAGFDGDTLARYRALFSMITSGEVKLLYRSNIQSVNVITEIGMAKQKKKTRRTVQQVRIDRLNRRGPGGLFDQHDQNEASTMDQTGDSRWSDLTTSTIASTAPAPQPIQERDSN</sequence>
<name>A0ABN7S837_OIKDI</name>
<feature type="compositionally biased region" description="Polar residues" evidence="2">
    <location>
        <begin position="424"/>
        <end position="439"/>
    </location>
</feature>
<reference evidence="5 6" key="1">
    <citation type="submission" date="2021-04" db="EMBL/GenBank/DDBJ databases">
        <authorList>
            <person name="Bliznina A."/>
        </authorList>
    </citation>
    <scope>NUCLEOTIDE SEQUENCE [LARGE SCALE GENOMIC DNA]</scope>
</reference>